<protein>
    <submittedName>
        <fullName evidence="1">Uncharacterized protein</fullName>
    </submittedName>
</protein>
<gene>
    <name evidence="1" type="ORF">ACFYU5_18165</name>
</gene>
<comment type="caution">
    <text evidence="1">The sequence shown here is derived from an EMBL/GenBank/DDBJ whole genome shotgun (WGS) entry which is preliminary data.</text>
</comment>
<proteinExistence type="predicted"/>
<keyword evidence="2" id="KW-1185">Reference proteome</keyword>
<sequence length="234" mass="26774">MISEQEFTRLHRQEWERLKQWPASDFRRAVDSLLSVVCSYFTDFETDERQVVDAFGDYIAGTAGSEVRPVGDFEQFAAGHLAQLAHRHASVVRTMRATRRAEDDEKHGWRIGNEVSWRFGGEVGARGDWRADKLFVHAAIADRTLTPYLGLSRLRGAARSGAIRIPDDEREFLDATARWLTSWEVEPERRPELETRAQRDAVAAAGRLMREATALHELSDLDEELDKLPPTRWV</sequence>
<dbReference type="EMBL" id="JBIAMT010000003">
    <property type="protein sequence ID" value="MFF0498340.1"/>
    <property type="molecule type" value="Genomic_DNA"/>
</dbReference>
<evidence type="ECO:0000313" key="2">
    <source>
        <dbReference type="Proteomes" id="UP001601442"/>
    </source>
</evidence>
<organism evidence="1 2">
    <name type="scientific">Nocardia aobensis</name>
    <dbReference type="NCBI Taxonomy" id="257277"/>
    <lineage>
        <taxon>Bacteria</taxon>
        <taxon>Bacillati</taxon>
        <taxon>Actinomycetota</taxon>
        <taxon>Actinomycetes</taxon>
        <taxon>Mycobacteriales</taxon>
        <taxon>Nocardiaceae</taxon>
        <taxon>Nocardia</taxon>
    </lineage>
</organism>
<reference evidence="1 2" key="1">
    <citation type="submission" date="2024-10" db="EMBL/GenBank/DDBJ databases">
        <title>The Natural Products Discovery Center: Release of the First 8490 Sequenced Strains for Exploring Actinobacteria Biosynthetic Diversity.</title>
        <authorList>
            <person name="Kalkreuter E."/>
            <person name="Kautsar S.A."/>
            <person name="Yang D."/>
            <person name="Bader C.D."/>
            <person name="Teijaro C.N."/>
            <person name="Fluegel L."/>
            <person name="Davis C.M."/>
            <person name="Simpson J.R."/>
            <person name="Lauterbach L."/>
            <person name="Steele A.D."/>
            <person name="Gui C."/>
            <person name="Meng S."/>
            <person name="Li G."/>
            <person name="Viehrig K."/>
            <person name="Ye F."/>
            <person name="Su P."/>
            <person name="Kiefer A.F."/>
            <person name="Nichols A."/>
            <person name="Cepeda A.J."/>
            <person name="Yan W."/>
            <person name="Fan B."/>
            <person name="Jiang Y."/>
            <person name="Adhikari A."/>
            <person name="Zheng C.-J."/>
            <person name="Schuster L."/>
            <person name="Cowan T.M."/>
            <person name="Smanski M.J."/>
            <person name="Chevrette M.G."/>
            <person name="De Carvalho L.P.S."/>
            <person name="Shen B."/>
        </authorList>
    </citation>
    <scope>NUCLEOTIDE SEQUENCE [LARGE SCALE GENOMIC DNA]</scope>
    <source>
        <strain evidence="1 2">NPDC004119</strain>
    </source>
</reference>
<accession>A0ABW6P4X6</accession>
<dbReference type="RefSeq" id="WP_387395639.1">
    <property type="nucleotide sequence ID" value="NZ_JBIAMT010000003.1"/>
</dbReference>
<dbReference type="Proteomes" id="UP001601442">
    <property type="component" value="Unassembled WGS sequence"/>
</dbReference>
<evidence type="ECO:0000313" key="1">
    <source>
        <dbReference type="EMBL" id="MFF0498340.1"/>
    </source>
</evidence>
<name>A0ABW6P4X6_9NOCA</name>